<dbReference type="Proteomes" id="UP000585681">
    <property type="component" value="Unassembled WGS sequence"/>
</dbReference>
<gene>
    <name evidence="1" type="ORF">GGR17_001511</name>
</gene>
<proteinExistence type="predicted"/>
<dbReference type="InterPro" id="IPR010344">
    <property type="entry name" value="YbjH"/>
</dbReference>
<organism evidence="1 2">
    <name type="scientific">Actibacterium naphthalenivorans</name>
    <dbReference type="NCBI Taxonomy" id="1614693"/>
    <lineage>
        <taxon>Bacteria</taxon>
        <taxon>Pseudomonadati</taxon>
        <taxon>Pseudomonadota</taxon>
        <taxon>Alphaproteobacteria</taxon>
        <taxon>Rhodobacterales</taxon>
        <taxon>Roseobacteraceae</taxon>
        <taxon>Actibacterium</taxon>
    </lineage>
</organism>
<dbReference type="AlphaFoldDB" id="A0A840C9G3"/>
<accession>A0A840C9G3</accession>
<comment type="caution">
    <text evidence="1">The sequence shown here is derived from an EMBL/GenBank/DDBJ whole genome shotgun (WGS) entry which is preliminary data.</text>
</comment>
<evidence type="ECO:0000313" key="1">
    <source>
        <dbReference type="EMBL" id="MBB4021720.1"/>
    </source>
</evidence>
<reference evidence="1" key="1">
    <citation type="submission" date="2020-08" db="EMBL/GenBank/DDBJ databases">
        <title>Genomic Encyclopedia of Type Strains, Phase IV (KMG-IV): sequencing the most valuable type-strain genomes for metagenomic binning, comparative biology and taxonomic classification.</title>
        <authorList>
            <person name="Goeker M."/>
        </authorList>
    </citation>
    <scope>NUCLEOTIDE SEQUENCE [LARGE SCALE GENOMIC DNA]</scope>
    <source>
        <strain evidence="1">DSM 105040</strain>
    </source>
</reference>
<evidence type="ECO:0008006" key="3">
    <source>
        <dbReference type="Google" id="ProtNLM"/>
    </source>
</evidence>
<dbReference type="Pfam" id="PF06082">
    <property type="entry name" value="YjbH"/>
    <property type="match status" value="1"/>
</dbReference>
<dbReference type="RefSeq" id="WP_054540195.1">
    <property type="nucleotide sequence ID" value="NZ_JACIEQ010000001.1"/>
</dbReference>
<protein>
    <recommendedName>
        <fullName evidence="3">Exopolysaccharide biosynthesis protein YbjH</fullName>
    </recommendedName>
</protein>
<keyword evidence="2" id="KW-1185">Reference proteome</keyword>
<evidence type="ECO:0000313" key="2">
    <source>
        <dbReference type="Proteomes" id="UP000585681"/>
    </source>
</evidence>
<dbReference type="EMBL" id="JACIEQ010000001">
    <property type="protein sequence ID" value="MBB4021720.1"/>
    <property type="molecule type" value="Genomic_DNA"/>
</dbReference>
<name>A0A840C9G3_9RHOB</name>
<sequence>MTTLEQTGAGRRRFARGGALLIAALALPRETLADTPPAGRPTLNFYGVTGLIDMPTAQSQPDGQLSLTVSNFAGLTRTTLTFQISSRLSGSFRYTGTKDLNYAGFRDYYDRSFDARYRLLDEGRYLPDFTVGLQDFAGTGVSSAEYLVATKHLRPNLTVTAGLGWGRLGTYESFGSPFGDRPRIEEDTGGDLNADLFFRGPAAPFAGVEWQPTDRLGLKAEYSSDAYTLETRQKVFEHKSPWNFGMEYQASEYWRVGAYYLYGSEIGINAQFSFNPRNRPGGGDFGVATYPVQPRPDRATNPDAWTEEWVLQPDGSEILRANTAALLNEAGLTLEAMAVSADRVQLWLRNLRYDNNAEAIGRAARILTRTMPPSVETFEIVPVEQGIPAAKVTLRRTDVETLENAPNGAARLRSVADISAAHPTPPELERADELYPRFNWSLNPYLQQELFDPAEPYRADLSLRLSAEYEFAPGLALSGSLTKRLFGTLDEFERPNNSVLPHVRTETPRYVRDGDPGIETLTMAWYSHPARDLYGRVTAGYLERMFGGVSAELLWKPVNSRLGLGAEVNRTRQRDFDGMFGFQDYEITTGHLSAYYDFGSGYQAQVDAGRYLAGDWGSTLTLERVFANGWRVGGFATLTDVSAEEFGEGSFDKGIFMVIPMSWLTGKPSRAAFSNTVRPITRDGGARLAVNGRLFGLVNGYHRERLDTQWGKVWR</sequence>